<sequence length="871" mass="97666">WQLAHFDPGPGTDDLAAQRHRVLDRAAPFPADIAAEIYAHDPIGRAALANFKRQAQVQAAILGEGTVVDSDAFSWVVSDPAHADFGRAVDAGLLANEATGLAFTLKGVILLGGEEVFVERVSTNGMDEWRRRRGLESADVRVLGDHRDQSGKKVLDLKEAVALMKAPVDPEFPIAGVRAAKEFHEAVAASAGGFLHYHAEWVRLSGVSRQALLISIVDFAKLYVGEHLSRWVIQTELAVERNPLQPDFSGLDIIEKERASIWKQERLYNQERRQLRGGKGGRRRLFEVKMELGGSNAGGSCRDRQGGRSSGTTPSLHRRVDASLRSLNQLAAATFGAANSISALPLTATQKWILEDVARRVGSYGDCPSDLTEEAVLNDLAQRSNLYSQEASPWVAMDLDRIKLLRRPLEPTDAKELAPPEARGYLQHFADLVERPGMEMDLIRTSGDLNEPYWDPSLRRDKHKRILLYQALDRAGLLDFRRRRKARVGFFTVRKKDGRPSATTASAKHSTLSGVTAESGDVGDCFYNFCVPELASWFATDDVFDDAELLAYGFRVDKVYNDDTGTYEQLLPGERVYAVFKGIPMGWSWALYFANEIVCHQVAKSSQRPGEDEVRDRQPAPQVQPGRPVTGTYVDNVHVIGGRPGEAGQRMLQIARHFEELGIPFEVDGVEDQRWMDSLRMRLTFEDGCRALGKPQRAWRLWLATRGLLRRRRVSGRLLRVYLGHMNFHFQFMRPAMSVFSAIYKFVAQHGERRAALWPSVRGELRQALGLIFLVEFEMSAPFCKEVHIGDSSDRGYALMYTHATYQELRAAFEHREKWRFIPQEDADELQLPRPPEQEAGFPGYTAESGVGHRTEFGKHLTEKCDRSCAS</sequence>
<feature type="non-terminal residue" evidence="2">
    <location>
        <position position="1"/>
    </location>
</feature>
<gene>
    <name evidence="2" type="ORF">SPIL2461_LOCUS9502</name>
</gene>
<comment type="caution">
    <text evidence="2">The sequence shown here is derived from an EMBL/GenBank/DDBJ whole genome shotgun (WGS) entry which is preliminary data.</text>
</comment>
<dbReference type="EMBL" id="CAJNIZ010016612">
    <property type="protein sequence ID" value="CAE7387904.1"/>
    <property type="molecule type" value="Genomic_DNA"/>
</dbReference>
<dbReference type="AlphaFoldDB" id="A0A812QFB6"/>
<organism evidence="2 3">
    <name type="scientific">Symbiodinium pilosum</name>
    <name type="common">Dinoflagellate</name>
    <dbReference type="NCBI Taxonomy" id="2952"/>
    <lineage>
        <taxon>Eukaryota</taxon>
        <taxon>Sar</taxon>
        <taxon>Alveolata</taxon>
        <taxon>Dinophyceae</taxon>
        <taxon>Suessiales</taxon>
        <taxon>Symbiodiniaceae</taxon>
        <taxon>Symbiodinium</taxon>
    </lineage>
</organism>
<accession>A0A812QFB6</accession>
<feature type="region of interest" description="Disordered" evidence="1">
    <location>
        <begin position="608"/>
        <end position="630"/>
    </location>
</feature>
<feature type="region of interest" description="Disordered" evidence="1">
    <location>
        <begin position="296"/>
        <end position="316"/>
    </location>
</feature>
<protein>
    <submittedName>
        <fullName evidence="2">Uncharacterized protein</fullName>
    </submittedName>
</protein>
<dbReference type="Proteomes" id="UP000649617">
    <property type="component" value="Unassembled WGS sequence"/>
</dbReference>
<evidence type="ECO:0000313" key="2">
    <source>
        <dbReference type="EMBL" id="CAE7387904.1"/>
    </source>
</evidence>
<proteinExistence type="predicted"/>
<reference evidence="2" key="1">
    <citation type="submission" date="2021-02" db="EMBL/GenBank/DDBJ databases">
        <authorList>
            <person name="Dougan E. K."/>
            <person name="Rhodes N."/>
            <person name="Thang M."/>
            <person name="Chan C."/>
        </authorList>
    </citation>
    <scope>NUCLEOTIDE SEQUENCE</scope>
</reference>
<keyword evidence="3" id="KW-1185">Reference proteome</keyword>
<name>A0A812QFB6_SYMPI</name>
<dbReference type="OrthoDB" id="411053at2759"/>
<evidence type="ECO:0000256" key="1">
    <source>
        <dbReference type="SAM" id="MobiDB-lite"/>
    </source>
</evidence>
<feature type="compositionally biased region" description="Basic and acidic residues" evidence="1">
    <location>
        <begin position="609"/>
        <end position="618"/>
    </location>
</feature>
<evidence type="ECO:0000313" key="3">
    <source>
        <dbReference type="Proteomes" id="UP000649617"/>
    </source>
</evidence>